<dbReference type="EMBL" id="AGXP01000014">
    <property type="protein sequence ID" value="EIZ00902.1"/>
    <property type="molecule type" value="Genomic_DNA"/>
</dbReference>
<proteinExistence type="predicted"/>
<dbReference type="HOGENOM" id="CLU_428784_0_0_10"/>
<dbReference type="PATRIC" id="fig|997881.3.peg.1144"/>
<name>I9VXW1_BACFG</name>
<dbReference type="RefSeq" id="WP_005801079.1">
    <property type="nucleotide sequence ID" value="NZ_JH724193.1"/>
</dbReference>
<evidence type="ECO:0000313" key="2">
    <source>
        <dbReference type="EMBL" id="EIZ00902.1"/>
    </source>
</evidence>
<dbReference type="Proteomes" id="UP000003917">
    <property type="component" value="Unassembled WGS sequence"/>
</dbReference>
<dbReference type="AlphaFoldDB" id="I9VXW1"/>
<accession>I9VXW1</accession>
<sequence length="636" mass="74358">MKKKKKHTKKRRQQPRPKVKRNVVLSSTNKSNLFEKQMRMIGKRMFDFFKDTETVNAALREQIDVIIDYFRKYDTIQLLGSIGLYLLDNLPNPEKSFIAHLSNSKMELDEHAEVIAEYAMNFGLSMLNEGKEQPTNEVVSDLKNRLETLFMIYLHLDMPLVKDPMQSIDWIIHMETIAVRGDGYQTHVYEVFKEMFYPHTAFYQQEYGYSVENLFDFIMDLENRVICKIADQNNIYGAKKMHERWIKWEEKTYGSVDGNINLNSTRDYSKGLFGDFFEANPDVPHTEDGMQFLLYAPDDYTQSNKIFWIYPQNDIESKILNSLSMKFGDNARFIAEGEFKGNIMNGPSIFEKPFIKDNEKYYCFTPMIPHRNLFLIAEKLMKRNAVYYQKNFQQNSSDISRDNYIERKVKAVMESFLPNVIFYPSVHYTIIEHGLRKKTELDILGISDKANYIIEVKAHELSYKDRVGLEGAKTKFKASVTEACRQCSRAVDFINDSENPEFGIHNGKITVDKTKPTYKIAVTFQHYSTLLGHMDVLVQAGLSEDRFRDTWIVSLFDLMVVSDFIESEDEFLSYLNLHNIINTNHITFHDELDVFGQFLNENLVKKIKTNKPSMIIGGSSYIDEEYAKDYELPFKE</sequence>
<evidence type="ECO:0000313" key="3">
    <source>
        <dbReference type="Proteomes" id="UP000003917"/>
    </source>
</evidence>
<comment type="caution">
    <text evidence="2">The sequence shown here is derived from an EMBL/GenBank/DDBJ whole genome shotgun (WGS) entry which is preliminary data.</text>
</comment>
<gene>
    <name evidence="2" type="ORF">HMPREF1080_01094</name>
</gene>
<protein>
    <recommendedName>
        <fullName evidence="4">NERD domain-containing protein</fullName>
    </recommendedName>
</protein>
<evidence type="ECO:0008006" key="4">
    <source>
        <dbReference type="Google" id="ProtNLM"/>
    </source>
</evidence>
<feature type="region of interest" description="Disordered" evidence="1">
    <location>
        <begin position="1"/>
        <end position="20"/>
    </location>
</feature>
<organism evidence="2 3">
    <name type="scientific">Bacteroides fragilis CL05T12C13</name>
    <dbReference type="NCBI Taxonomy" id="997881"/>
    <lineage>
        <taxon>Bacteria</taxon>
        <taxon>Pseudomonadati</taxon>
        <taxon>Bacteroidota</taxon>
        <taxon>Bacteroidia</taxon>
        <taxon>Bacteroidales</taxon>
        <taxon>Bacteroidaceae</taxon>
        <taxon>Bacteroides</taxon>
    </lineage>
</organism>
<reference evidence="2 3" key="1">
    <citation type="submission" date="2012-02" db="EMBL/GenBank/DDBJ databases">
        <title>The Genome Sequence of Bacteroides fragilis CL05T12C13.</title>
        <authorList>
            <consortium name="The Broad Institute Genome Sequencing Platform"/>
            <person name="Earl A."/>
            <person name="Ward D."/>
            <person name="Feldgarden M."/>
            <person name="Gevers D."/>
            <person name="Zitomersky N.L."/>
            <person name="Coyne M.J."/>
            <person name="Comstock L.E."/>
            <person name="Young S.K."/>
            <person name="Zeng Q."/>
            <person name="Gargeya S."/>
            <person name="Fitzgerald M."/>
            <person name="Haas B."/>
            <person name="Abouelleil A."/>
            <person name="Alvarado L."/>
            <person name="Arachchi H.M."/>
            <person name="Berlin A."/>
            <person name="Chapman S.B."/>
            <person name="Gearin G."/>
            <person name="Goldberg J."/>
            <person name="Griggs A."/>
            <person name="Gujja S."/>
            <person name="Hansen M."/>
            <person name="Heiman D."/>
            <person name="Howarth C."/>
            <person name="Larimer J."/>
            <person name="Lui A."/>
            <person name="MacDonald P.J.P."/>
            <person name="McCowen C."/>
            <person name="Montmayeur A."/>
            <person name="Murphy C."/>
            <person name="Neiman D."/>
            <person name="Pearson M."/>
            <person name="Priest M."/>
            <person name="Roberts A."/>
            <person name="Saif S."/>
            <person name="Shea T."/>
            <person name="Sisk P."/>
            <person name="Stolte C."/>
            <person name="Sykes S."/>
            <person name="Wortman J."/>
            <person name="Nusbaum C."/>
            <person name="Birren B."/>
        </authorList>
    </citation>
    <scope>NUCLEOTIDE SEQUENCE [LARGE SCALE GENOMIC DNA]</scope>
    <source>
        <strain evidence="2 3">CL05T12C13</strain>
    </source>
</reference>
<evidence type="ECO:0000256" key="1">
    <source>
        <dbReference type="SAM" id="MobiDB-lite"/>
    </source>
</evidence>